<protein>
    <submittedName>
        <fullName evidence="2">Uncharacterized protein</fullName>
    </submittedName>
</protein>
<name>A0ABV5N4M1_9ACTN</name>
<dbReference type="EMBL" id="JBHMCY010000041">
    <property type="protein sequence ID" value="MFB9465220.1"/>
    <property type="molecule type" value="Genomic_DNA"/>
</dbReference>
<reference evidence="2 3" key="1">
    <citation type="submission" date="2024-09" db="EMBL/GenBank/DDBJ databases">
        <authorList>
            <person name="Sun Q."/>
            <person name="Mori K."/>
        </authorList>
    </citation>
    <scope>NUCLEOTIDE SEQUENCE [LARGE SCALE GENOMIC DNA]</scope>
    <source>
        <strain evidence="2 3">JCM 6917</strain>
    </source>
</reference>
<organism evidence="2 3">
    <name type="scientific">Streptomyces cinereospinus</name>
    <dbReference type="NCBI Taxonomy" id="285561"/>
    <lineage>
        <taxon>Bacteria</taxon>
        <taxon>Bacillati</taxon>
        <taxon>Actinomycetota</taxon>
        <taxon>Actinomycetes</taxon>
        <taxon>Kitasatosporales</taxon>
        <taxon>Streptomycetaceae</taxon>
        <taxon>Streptomyces</taxon>
    </lineage>
</organism>
<comment type="caution">
    <text evidence="2">The sequence shown here is derived from an EMBL/GenBank/DDBJ whole genome shotgun (WGS) entry which is preliminary data.</text>
</comment>
<sequence>MSASHFSLPQAEGEMTDLVTEAVDELVLRCARYALPPAAGPDDPAGSARHHALAQLLVLVQVERAAQQLADRAARAAAAAGAGYPDIGRASGISRQGARRRWPGLITSGTPRHTPSAPRSS</sequence>
<proteinExistence type="predicted"/>
<gene>
    <name evidence="2" type="ORF">ACFF45_21500</name>
</gene>
<accession>A0ABV5N4M1</accession>
<evidence type="ECO:0000313" key="2">
    <source>
        <dbReference type="EMBL" id="MFB9465220.1"/>
    </source>
</evidence>
<feature type="region of interest" description="Disordered" evidence="1">
    <location>
        <begin position="79"/>
        <end position="121"/>
    </location>
</feature>
<dbReference type="Proteomes" id="UP001589709">
    <property type="component" value="Unassembled WGS sequence"/>
</dbReference>
<evidence type="ECO:0000313" key="3">
    <source>
        <dbReference type="Proteomes" id="UP001589709"/>
    </source>
</evidence>
<feature type="compositionally biased region" description="Polar residues" evidence="1">
    <location>
        <begin position="107"/>
        <end position="121"/>
    </location>
</feature>
<keyword evidence="3" id="KW-1185">Reference proteome</keyword>
<dbReference type="RefSeq" id="WP_381348048.1">
    <property type="nucleotide sequence ID" value="NZ_JBHMCY010000041.1"/>
</dbReference>
<evidence type="ECO:0000256" key="1">
    <source>
        <dbReference type="SAM" id="MobiDB-lite"/>
    </source>
</evidence>